<reference evidence="1 2" key="1">
    <citation type="submission" date="2019-04" db="EMBL/GenBank/DDBJ databases">
        <title>Lacinutrix sp. nov., isolated from marine water.</title>
        <authorList>
            <person name="Kim W."/>
        </authorList>
    </citation>
    <scope>NUCLEOTIDE SEQUENCE [LARGE SCALE GENOMIC DNA]</scope>
    <source>
        <strain evidence="1 2">CAU 1491</strain>
    </source>
</reference>
<sequence>MKHILYSLILMVVVTSCKQEKALTAQEIVDKAIEVSGGEKYKASTISFDFRDIHYKAIRNNGMYQYERVFNDSLGKINDVLSNDGFKRFINEKQVKVVDSMAAKYTRSVNSVHYFVVLPFGLNDAAVNKEYIGDATIKNKGYYKIKVHFNQEGGGDDFEDVFMYWINKEDFKIDYLAYSYMDSPTELGLRFREAYNERYVNGLRFVDYKNYKPEDGILDLIALDSLFESGKLKLLSKIENVNIEVE</sequence>
<dbReference type="Pfam" id="PF20113">
    <property type="entry name" value="DUF6503"/>
    <property type="match status" value="1"/>
</dbReference>
<name>A0A4U0EVT0_9FLAO</name>
<keyword evidence="2" id="KW-1185">Reference proteome</keyword>
<accession>A0A4U0EVT0</accession>
<dbReference type="PROSITE" id="PS51257">
    <property type="entry name" value="PROKAR_LIPOPROTEIN"/>
    <property type="match status" value="1"/>
</dbReference>
<dbReference type="Proteomes" id="UP000307657">
    <property type="component" value="Unassembled WGS sequence"/>
</dbReference>
<dbReference type="InterPro" id="IPR045444">
    <property type="entry name" value="DUF6503"/>
</dbReference>
<evidence type="ECO:0000313" key="1">
    <source>
        <dbReference type="EMBL" id="TJY36057.1"/>
    </source>
</evidence>
<evidence type="ECO:0000313" key="2">
    <source>
        <dbReference type="Proteomes" id="UP000307657"/>
    </source>
</evidence>
<gene>
    <name evidence="1" type="ORF">E5167_09365</name>
</gene>
<proteinExistence type="predicted"/>
<organism evidence="1 2">
    <name type="scientific">Pontimicrobium aquaticum</name>
    <dbReference type="NCBI Taxonomy" id="2565367"/>
    <lineage>
        <taxon>Bacteria</taxon>
        <taxon>Pseudomonadati</taxon>
        <taxon>Bacteroidota</taxon>
        <taxon>Flavobacteriia</taxon>
        <taxon>Flavobacteriales</taxon>
        <taxon>Flavobacteriaceae</taxon>
        <taxon>Pontimicrobium</taxon>
    </lineage>
</organism>
<dbReference type="AlphaFoldDB" id="A0A4U0EVT0"/>
<dbReference type="OrthoDB" id="982433at2"/>
<dbReference type="EMBL" id="SUPL01000004">
    <property type="protein sequence ID" value="TJY36057.1"/>
    <property type="molecule type" value="Genomic_DNA"/>
</dbReference>
<comment type="caution">
    <text evidence="1">The sequence shown here is derived from an EMBL/GenBank/DDBJ whole genome shotgun (WGS) entry which is preliminary data.</text>
</comment>
<protein>
    <submittedName>
        <fullName evidence="1">Deoxyribose-phosphate aldolase</fullName>
    </submittedName>
</protein>
<dbReference type="RefSeq" id="WP_136843367.1">
    <property type="nucleotide sequence ID" value="NZ_SUPL01000004.1"/>
</dbReference>